<comment type="caution">
    <text evidence="2">The sequence shown here is derived from an EMBL/GenBank/DDBJ whole genome shotgun (WGS) entry which is preliminary data.</text>
</comment>
<evidence type="ECO:0000313" key="2">
    <source>
        <dbReference type="EMBL" id="MDQ4626261.1"/>
    </source>
</evidence>
<dbReference type="RefSeq" id="WP_211548033.1">
    <property type="nucleotide sequence ID" value="NZ_JAGRZK010000003.1"/>
</dbReference>
<dbReference type="InterPro" id="IPR029044">
    <property type="entry name" value="Nucleotide-diphossugar_trans"/>
</dbReference>
<sequence length="394" mass="43896">MPLLSAIIPTHNRQRYAINAITTILTNFPDTEVVVSDTSDTMQIAEELGHWIESGRLIYHHPQRPMDVVSNFQNGLRLATGDYLIFLGDDDCLGPGAEELARWARDTQVEAAACSLGAAYFWPDFKSLYFGADFTAKLTVQPFAATISPLDGPQVLQQALKNLGTGVMSMPRAYLGMMSRALAERIEQKYGSLFGGVSPDIYSAALIAEESRSSVQIDFPFIIAGSSGGSTSGQSAEGGHKGGLRDNAHIGAFTNLVWDPLIPEFYSVPTVWSYSFKAAIDKIGKAGYRPNLPRLYAKCCLHHPKYWRETKASLCAYVKRERYSPACLSFVWELCREFSRRAYRFMQIKFKPAINRQAYAHQNLTNIGEAYAHLLTHVQPSLSQLQSAMKEFKR</sequence>
<dbReference type="GO" id="GO:0016757">
    <property type="term" value="F:glycosyltransferase activity"/>
    <property type="evidence" value="ECO:0007669"/>
    <property type="project" value="UniProtKB-KW"/>
</dbReference>
<dbReference type="PANTHER" id="PTHR22916:SF3">
    <property type="entry name" value="UDP-GLCNAC:BETAGAL BETA-1,3-N-ACETYLGLUCOSAMINYLTRANSFERASE-LIKE PROTEIN 1"/>
    <property type="match status" value="1"/>
</dbReference>
<dbReference type="SUPFAM" id="SSF53448">
    <property type="entry name" value="Nucleotide-diphospho-sugar transferases"/>
    <property type="match status" value="1"/>
</dbReference>
<gene>
    <name evidence="2" type="ORF">RB624_10235</name>
</gene>
<dbReference type="CDD" id="cd00761">
    <property type="entry name" value="Glyco_tranf_GTA_type"/>
    <property type="match status" value="1"/>
</dbReference>
<dbReference type="Pfam" id="PF00535">
    <property type="entry name" value="Glycos_transf_2"/>
    <property type="match status" value="1"/>
</dbReference>
<reference evidence="2 3" key="1">
    <citation type="submission" date="2023-08" db="EMBL/GenBank/DDBJ databases">
        <title>Draft genome sequence of Janthinobacterium lividum.</title>
        <authorList>
            <person name="Chun B.H."/>
            <person name="Lee Y."/>
        </authorList>
    </citation>
    <scope>NUCLEOTIDE SEQUENCE [LARGE SCALE GENOMIC DNA]</scope>
    <source>
        <strain evidence="2 3">AMJK</strain>
    </source>
</reference>
<evidence type="ECO:0000259" key="1">
    <source>
        <dbReference type="Pfam" id="PF00535"/>
    </source>
</evidence>
<keyword evidence="2" id="KW-0808">Transferase</keyword>
<evidence type="ECO:0000313" key="3">
    <source>
        <dbReference type="Proteomes" id="UP001237592"/>
    </source>
</evidence>
<keyword evidence="2" id="KW-0328">Glycosyltransferase</keyword>
<dbReference type="Gene3D" id="3.90.550.10">
    <property type="entry name" value="Spore Coat Polysaccharide Biosynthesis Protein SpsA, Chain A"/>
    <property type="match status" value="1"/>
</dbReference>
<name>A0ABU0XVJ4_9BURK</name>
<proteinExistence type="predicted"/>
<dbReference type="InterPro" id="IPR001173">
    <property type="entry name" value="Glyco_trans_2-like"/>
</dbReference>
<dbReference type="EC" id="2.4.-.-" evidence="2"/>
<dbReference type="PANTHER" id="PTHR22916">
    <property type="entry name" value="GLYCOSYLTRANSFERASE"/>
    <property type="match status" value="1"/>
</dbReference>
<dbReference type="EMBL" id="JAVFKP010000002">
    <property type="protein sequence ID" value="MDQ4626261.1"/>
    <property type="molecule type" value="Genomic_DNA"/>
</dbReference>
<dbReference type="Proteomes" id="UP001237592">
    <property type="component" value="Unassembled WGS sequence"/>
</dbReference>
<feature type="domain" description="Glycosyltransferase 2-like" evidence="1">
    <location>
        <begin position="5"/>
        <end position="115"/>
    </location>
</feature>
<organism evidence="2 3">
    <name type="scientific">Janthinobacterium lividum</name>
    <dbReference type="NCBI Taxonomy" id="29581"/>
    <lineage>
        <taxon>Bacteria</taxon>
        <taxon>Pseudomonadati</taxon>
        <taxon>Pseudomonadota</taxon>
        <taxon>Betaproteobacteria</taxon>
        <taxon>Burkholderiales</taxon>
        <taxon>Oxalobacteraceae</taxon>
        <taxon>Janthinobacterium</taxon>
    </lineage>
</organism>
<accession>A0ABU0XVJ4</accession>
<keyword evidence="3" id="KW-1185">Reference proteome</keyword>
<protein>
    <submittedName>
        <fullName evidence="2">Glycosyltransferase family A protein</fullName>
        <ecNumber evidence="2">2.4.-.-</ecNumber>
    </submittedName>
</protein>